<keyword evidence="5" id="KW-1185">Reference proteome</keyword>
<protein>
    <submittedName>
        <fullName evidence="4">VanW family protein</fullName>
    </submittedName>
</protein>
<feature type="compositionally biased region" description="Low complexity" evidence="1">
    <location>
        <begin position="718"/>
        <end position="728"/>
    </location>
</feature>
<dbReference type="Pfam" id="PF12229">
    <property type="entry name" value="PG_binding_4"/>
    <property type="match status" value="1"/>
</dbReference>
<dbReference type="InterPro" id="IPR022029">
    <property type="entry name" value="YoaR-like_PG-bd"/>
</dbReference>
<feature type="region of interest" description="Disordered" evidence="1">
    <location>
        <begin position="1"/>
        <end position="123"/>
    </location>
</feature>
<feature type="compositionally biased region" description="Pro residues" evidence="1">
    <location>
        <begin position="88"/>
        <end position="105"/>
    </location>
</feature>
<dbReference type="Pfam" id="PF04294">
    <property type="entry name" value="VanW"/>
    <property type="match status" value="1"/>
</dbReference>
<proteinExistence type="predicted"/>
<evidence type="ECO:0000256" key="1">
    <source>
        <dbReference type="SAM" id="MobiDB-lite"/>
    </source>
</evidence>
<dbReference type="InterPro" id="IPR007391">
    <property type="entry name" value="Vancomycin_resist_VanW"/>
</dbReference>
<dbReference type="PANTHER" id="PTHR35788">
    <property type="entry name" value="EXPORTED PROTEIN-RELATED"/>
    <property type="match status" value="1"/>
</dbReference>
<reference evidence="4 5" key="1">
    <citation type="submission" date="2023-08" db="EMBL/GenBank/DDBJ databases">
        <authorList>
            <person name="Girao M."/>
            <person name="Carvalho M.F."/>
        </authorList>
    </citation>
    <scope>NUCLEOTIDE SEQUENCE [LARGE SCALE GENOMIC DNA]</scope>
    <source>
        <strain evidence="4 5">CC-R104</strain>
    </source>
</reference>
<evidence type="ECO:0000259" key="3">
    <source>
        <dbReference type="Pfam" id="PF12229"/>
    </source>
</evidence>
<dbReference type="PANTHER" id="PTHR35788:SF1">
    <property type="entry name" value="EXPORTED PROTEIN"/>
    <property type="match status" value="1"/>
</dbReference>
<feature type="compositionally biased region" description="Low complexity" evidence="1">
    <location>
        <begin position="686"/>
        <end position="696"/>
    </location>
</feature>
<feature type="domain" description="YoaR-like putative peptidoglycan binding" evidence="3">
    <location>
        <begin position="361"/>
        <end position="432"/>
    </location>
</feature>
<keyword evidence="2" id="KW-1133">Transmembrane helix</keyword>
<evidence type="ECO:0000256" key="2">
    <source>
        <dbReference type="SAM" id="Phobius"/>
    </source>
</evidence>
<comment type="caution">
    <text evidence="4">The sequence shown here is derived from an EMBL/GenBank/DDBJ whole genome shotgun (WGS) entry which is preliminary data.</text>
</comment>
<dbReference type="Proteomes" id="UP001331936">
    <property type="component" value="Unassembled WGS sequence"/>
</dbReference>
<keyword evidence="2" id="KW-0812">Transmembrane</keyword>
<dbReference type="InterPro" id="IPR052913">
    <property type="entry name" value="Glycopeptide_resist_protein"/>
</dbReference>
<sequence length="736" mass="75432">MPSEPATPDSPGGTDTSSTPVQPWDEPTGVIPVVGGPGTPPPRSDTGAPAPEPGSEAMTDKIHRTSGQPAEPVTPPPAMPPATASMPPASPPPASPPPPSPPPGGNPEHGGEQPGGPRSNPSNRTIALVLGGIVAVLALLYGVDLALSSGKVPRGVTVAGIEIGGEPVDEAEAILRDELGARLNAPVAVAAGDTSGEIVPSQAGLDVDWDATLGRVGSQPLNPFTRVGSFFGNDEIGVVSTRDDAALAGAITRVTAAAAYEPREGNIVFEAGTPVPVTPQPGQRVDLAGAVDVFAERWPFGDVSLPVESVDVTVTREGLDRALAEVAVPAVSADVTVRGNDGTVATLAREQVGAVLSFVPDGSGGLEPQYHPEAAIEILRPQLAATETEPKNAQIVLQGGRPTVVPGVRGELVDWDPTLAPLPQLLSASGERSVDAIYRSADPELTTEAAEKLGIREVIGEFTSGGFEYASGVNIRLAASEINGALVKPGETFSLNGYTGPRGTAQGYVESGIIDAGRPGKAVGGGISQLATTLYNASYFAGMEDVEHTEHSYYISRYPAAREATVFEGAIDLKFRNPFETGVLIQAIGTNSDITVRIWGTKTVDVQSITGQRTAFTSPNTITLPAGEGCIPSSGAQGFTVSDTRIVTDARTGAQISNTTRTVRYDPVPIVKCVSPEPAPRDNDAPADAPGPAEGPDAPPVPEDTEPGAAAPEDEPVAEAVPAVNPVPSVSTDEEP</sequence>
<name>A0ABU7JSK3_9NOCA</name>
<feature type="transmembrane region" description="Helical" evidence="2">
    <location>
        <begin position="125"/>
        <end position="143"/>
    </location>
</feature>
<keyword evidence="2" id="KW-0472">Membrane</keyword>
<feature type="region of interest" description="Disordered" evidence="1">
    <location>
        <begin position="673"/>
        <end position="736"/>
    </location>
</feature>
<organism evidence="4 5">
    <name type="scientific">Rhodococcus chondri</name>
    <dbReference type="NCBI Taxonomy" id="3065941"/>
    <lineage>
        <taxon>Bacteria</taxon>
        <taxon>Bacillati</taxon>
        <taxon>Actinomycetota</taxon>
        <taxon>Actinomycetes</taxon>
        <taxon>Mycobacteriales</taxon>
        <taxon>Nocardiaceae</taxon>
        <taxon>Rhodococcus</taxon>
    </lineage>
</organism>
<gene>
    <name evidence="4" type="ORF">Q8814_11535</name>
</gene>
<accession>A0ABU7JSK3</accession>
<dbReference type="EMBL" id="JAUZMZ010000054">
    <property type="protein sequence ID" value="MEE2032737.1"/>
    <property type="molecule type" value="Genomic_DNA"/>
</dbReference>
<evidence type="ECO:0000313" key="4">
    <source>
        <dbReference type="EMBL" id="MEE2032737.1"/>
    </source>
</evidence>
<evidence type="ECO:0000313" key="5">
    <source>
        <dbReference type="Proteomes" id="UP001331936"/>
    </source>
</evidence>